<evidence type="ECO:0000313" key="1">
    <source>
        <dbReference type="EMBL" id="GAI00235.1"/>
    </source>
</evidence>
<sequence length="68" mass="7999">MLKKWYEKKTGKKLGRTTWGQVLEKLNDAFPKQEERPKELLLLDYLRERRNEIAHPEAVSNSVQASTT</sequence>
<name>X1LCT0_9ZZZZ</name>
<organism evidence="1">
    <name type="scientific">marine sediment metagenome</name>
    <dbReference type="NCBI Taxonomy" id="412755"/>
    <lineage>
        <taxon>unclassified sequences</taxon>
        <taxon>metagenomes</taxon>
        <taxon>ecological metagenomes</taxon>
    </lineage>
</organism>
<proteinExistence type="predicted"/>
<protein>
    <submittedName>
        <fullName evidence="1">Uncharacterized protein</fullName>
    </submittedName>
</protein>
<feature type="non-terminal residue" evidence="1">
    <location>
        <position position="68"/>
    </location>
</feature>
<comment type="caution">
    <text evidence="1">The sequence shown here is derived from an EMBL/GenBank/DDBJ whole genome shotgun (WGS) entry which is preliminary data.</text>
</comment>
<reference evidence="1" key="1">
    <citation type="journal article" date="2014" name="Front. Microbiol.">
        <title>High frequency of phylogenetically diverse reductive dehalogenase-homologous genes in deep subseafloor sedimentary metagenomes.</title>
        <authorList>
            <person name="Kawai M."/>
            <person name="Futagami T."/>
            <person name="Toyoda A."/>
            <person name="Takaki Y."/>
            <person name="Nishi S."/>
            <person name="Hori S."/>
            <person name="Arai W."/>
            <person name="Tsubouchi T."/>
            <person name="Morono Y."/>
            <person name="Uchiyama I."/>
            <person name="Ito T."/>
            <person name="Fujiyama A."/>
            <person name="Inagaki F."/>
            <person name="Takami H."/>
        </authorList>
    </citation>
    <scope>NUCLEOTIDE SEQUENCE</scope>
    <source>
        <strain evidence="1">Expedition CK06-06</strain>
    </source>
</reference>
<dbReference type="AlphaFoldDB" id="X1LCT0"/>
<gene>
    <name evidence="1" type="ORF">S03H2_69804</name>
</gene>
<dbReference type="EMBL" id="BARU01046210">
    <property type="protein sequence ID" value="GAI00235.1"/>
    <property type="molecule type" value="Genomic_DNA"/>
</dbReference>
<accession>X1LCT0</accession>